<evidence type="ECO:0000256" key="5">
    <source>
        <dbReference type="SAM" id="Coils"/>
    </source>
</evidence>
<dbReference type="PANTHER" id="PTHR15454">
    <property type="entry name" value="NISCHARIN RELATED"/>
    <property type="match status" value="1"/>
</dbReference>
<dbReference type="Gene3D" id="3.80.10.10">
    <property type="entry name" value="Ribonuclease Inhibitor"/>
    <property type="match status" value="2"/>
</dbReference>
<keyword evidence="5" id="KW-0175">Coiled coil</keyword>
<evidence type="ECO:0000313" key="9">
    <source>
        <dbReference type="Proteomes" id="UP000285301"/>
    </source>
</evidence>
<keyword evidence="2" id="KW-0963">Cytoplasm</keyword>
<keyword evidence="8" id="KW-0808">Transferase</keyword>
<dbReference type="Pfam" id="PF13855">
    <property type="entry name" value="LRR_8"/>
    <property type="match status" value="1"/>
</dbReference>
<dbReference type="AlphaFoldDB" id="A0A3S3QT10"/>
<name>A0A3S3QT10_9ACAR</name>
<proteinExistence type="predicted"/>
<dbReference type="OrthoDB" id="7451790at2759"/>
<dbReference type="InterPro" id="IPR001611">
    <property type="entry name" value="Leu-rich_rpt"/>
</dbReference>
<dbReference type="GO" id="GO:0016301">
    <property type="term" value="F:kinase activity"/>
    <property type="evidence" value="ECO:0007669"/>
    <property type="project" value="UniProtKB-KW"/>
</dbReference>
<dbReference type="InterPro" id="IPR057676">
    <property type="entry name" value="PH_S11IP_C"/>
</dbReference>
<keyword evidence="3" id="KW-0433">Leucine-rich repeat</keyword>
<evidence type="ECO:0000256" key="1">
    <source>
        <dbReference type="ARBA" id="ARBA00004496"/>
    </source>
</evidence>
<keyword evidence="9" id="KW-1185">Reference proteome</keyword>
<feature type="domain" description="STK11-interacting protein C-terminal PH" evidence="7">
    <location>
        <begin position="883"/>
        <end position="957"/>
    </location>
</feature>
<dbReference type="GO" id="GO:0005737">
    <property type="term" value="C:cytoplasm"/>
    <property type="evidence" value="ECO:0007669"/>
    <property type="project" value="UniProtKB-SubCell"/>
</dbReference>
<comment type="caution">
    <text evidence="8">The sequence shown here is derived from an EMBL/GenBank/DDBJ whole genome shotgun (WGS) entry which is preliminary data.</text>
</comment>
<evidence type="ECO:0000256" key="2">
    <source>
        <dbReference type="ARBA" id="ARBA00022490"/>
    </source>
</evidence>
<dbReference type="PROSITE" id="PS51450">
    <property type="entry name" value="LRR"/>
    <property type="match status" value="3"/>
</dbReference>
<protein>
    <submittedName>
        <fullName evidence="8">Serine/threonine-protein kinase 11-interacting protein-like isoform X1</fullName>
    </submittedName>
</protein>
<dbReference type="InterPro" id="IPR057288">
    <property type="entry name" value="PH_PLEKHM2"/>
</dbReference>
<keyword evidence="8" id="KW-0418">Kinase</keyword>
<dbReference type="Proteomes" id="UP000285301">
    <property type="component" value="Unassembled WGS sequence"/>
</dbReference>
<evidence type="ECO:0000259" key="7">
    <source>
        <dbReference type="Pfam" id="PF25624"/>
    </source>
</evidence>
<evidence type="ECO:0000256" key="3">
    <source>
        <dbReference type="ARBA" id="ARBA00022614"/>
    </source>
</evidence>
<dbReference type="SMART" id="SM00365">
    <property type="entry name" value="LRR_SD22"/>
    <property type="match status" value="4"/>
</dbReference>
<dbReference type="STRING" id="1965070.A0A3S3QT10"/>
<dbReference type="EMBL" id="NCKU01000954">
    <property type="protein sequence ID" value="RWS13545.1"/>
    <property type="molecule type" value="Genomic_DNA"/>
</dbReference>
<keyword evidence="4" id="KW-0677">Repeat</keyword>
<evidence type="ECO:0000259" key="6">
    <source>
        <dbReference type="Pfam" id="PF23142"/>
    </source>
</evidence>
<comment type="subcellular location">
    <subcellularLocation>
        <location evidence="1">Cytoplasm</location>
    </subcellularLocation>
</comment>
<sequence length="966" mass="110448">MFAAKTQKIAHSFEQCAHEITNLITDYESHLLLEKLKLCLTSDFLLHFERKTKEKAVEEEDDKVVVVDPKVEIIQNFFKRLTCIKIIGSGRLAYKISVSLFSLLNSLELQNISLDSIQDLDSLRSQIKSLVLTRCSNISNVLQPDAWPLLKYLYLCNVGLTTIQPNLLPKSLKHLDLSWNSLSSFNFTHLTHISTLDLSFNKLRTIPKIDSNDIIITSLNSLYLRGNLIENLQGLQVLKSLVELDVSSNCIWCKTDLLIVLSSCECLENILLSSNPVTCDKALQSAIIKALPRLKTYDNKIISPSNIAKQQSKSLEVLKMEATLTSVERETNVSVIEEPNILFDDSQPLFCGSGEISTKAKKKKRQKRIAVIVDRSKEETSRSSDKQLISEESKDIKAKLEETKNVLKERKQSLGNEWLITVNQDAKPPQTPPSTPIDISSHLSPINNLKLNLSPTLGAHSEQNDVDKNETAAKRYEDDIEILNEEKADTSDLMWTQDDAEDDSNMFLVEKSLSYDKNETLFLSVKEGIITEKHCLTGKNLNTFDLKVLSTAEHLNENPIAIKLTFDSRILSKQAVIYSFENEDALREFKETFLLPCILRRKQEIFSKRKFYECLKCGLNKFSEETMDKCPKCKSDAFMELEHHIRDNRRSESDITVLSQFNSSSIPPAQPSSKVEEPTKVADVWEELCGGQEEYSESDFCTVDHELKLFLDVKILDDGEEIQCIFKCNIVCNKNEELLDALLVITNEKVYLLSKNDNQPNEDPIFAKPLWFLRFFKPLSHQGLWVEWTEDLQNEKNKKKKKSKGRINNVIMFFDDQKVFKIFEQHLSKINIALEIDEDDEEENEESTDTFIMSANIVDTGAPLFVSKTESGLLLLCKAEVKRNDVSFKALEEQMINDIVAPIYVTEDFKTATIDFHNEVNNMNSHWVIKTNSVNCMYTILSDVKKYWEESFAIPLHFYKVQDAIL</sequence>
<gene>
    <name evidence="8" type="ORF">B4U79_17351</name>
</gene>
<reference evidence="8 9" key="1">
    <citation type="journal article" date="2018" name="Gigascience">
        <title>Genomes of trombidid mites reveal novel predicted allergens and laterally-transferred genes associated with secondary metabolism.</title>
        <authorList>
            <person name="Dong X."/>
            <person name="Chaisiri K."/>
            <person name="Xia D."/>
            <person name="Armstrong S.D."/>
            <person name="Fang Y."/>
            <person name="Donnelly M.J."/>
            <person name="Kadowaki T."/>
            <person name="McGarry J.W."/>
            <person name="Darby A.C."/>
            <person name="Makepeace B.L."/>
        </authorList>
    </citation>
    <scope>NUCLEOTIDE SEQUENCE [LARGE SCALE GENOMIC DNA]</scope>
    <source>
        <strain evidence="8">UoL-WK</strain>
    </source>
</reference>
<dbReference type="SUPFAM" id="SSF52058">
    <property type="entry name" value="L domain-like"/>
    <property type="match status" value="1"/>
</dbReference>
<evidence type="ECO:0000313" key="8">
    <source>
        <dbReference type="EMBL" id="RWS13545.1"/>
    </source>
</evidence>
<accession>A0A3S3QT10</accession>
<feature type="coiled-coil region" evidence="5">
    <location>
        <begin position="466"/>
        <end position="493"/>
    </location>
</feature>
<organism evidence="8 9">
    <name type="scientific">Dinothrombium tinctorium</name>
    <dbReference type="NCBI Taxonomy" id="1965070"/>
    <lineage>
        <taxon>Eukaryota</taxon>
        <taxon>Metazoa</taxon>
        <taxon>Ecdysozoa</taxon>
        <taxon>Arthropoda</taxon>
        <taxon>Chelicerata</taxon>
        <taxon>Arachnida</taxon>
        <taxon>Acari</taxon>
        <taxon>Acariformes</taxon>
        <taxon>Trombidiformes</taxon>
        <taxon>Prostigmata</taxon>
        <taxon>Anystina</taxon>
        <taxon>Parasitengona</taxon>
        <taxon>Trombidioidea</taxon>
        <taxon>Trombidiidae</taxon>
        <taxon>Dinothrombium</taxon>
    </lineage>
</organism>
<feature type="coiled-coil region" evidence="5">
    <location>
        <begin position="390"/>
        <end position="417"/>
    </location>
</feature>
<dbReference type="InterPro" id="IPR032675">
    <property type="entry name" value="LRR_dom_sf"/>
</dbReference>
<evidence type="ECO:0000256" key="4">
    <source>
        <dbReference type="ARBA" id="ARBA00022737"/>
    </source>
</evidence>
<dbReference type="Pfam" id="PF25624">
    <property type="entry name" value="PH_S11IP_C"/>
    <property type="match status" value="1"/>
</dbReference>
<feature type="domain" description="PLEKHM2 PH" evidence="6">
    <location>
        <begin position="697"/>
        <end position="760"/>
    </location>
</feature>
<dbReference type="Pfam" id="PF23142">
    <property type="entry name" value="PH_PLEKHM2"/>
    <property type="match status" value="1"/>
</dbReference>